<evidence type="ECO:0000313" key="2">
    <source>
        <dbReference type="EMBL" id="MPM46140.1"/>
    </source>
</evidence>
<name>A0A644ZYU2_9ZZZZ</name>
<dbReference type="InterPro" id="IPR056442">
    <property type="entry name" value="GINT1_N"/>
</dbReference>
<comment type="caution">
    <text evidence="2">The sequence shown here is derived from an EMBL/GenBank/DDBJ whole genome shotgun (WGS) entry which is preliminary data.</text>
</comment>
<dbReference type="Pfam" id="PF24793">
    <property type="entry name" value="GINT1_N"/>
    <property type="match status" value="1"/>
</dbReference>
<sequence length="355" mass="41115">MHSWKEMRQRLLGENTDMPLLAVNQYITGKDDTPEPSVTKAPIYKSPGNFGMLQFVCRLWRNRLKFHFRRLFVYENWHVQYGMTFNTPLVPVMPGVTTVSARKGSEFYADPFLFQTPENQYILFEKFSYKGRKGCISAVIPGHDSFEWLVKDTHLAYPFVFNHDGSSWVIPENADAGKCIAYCVDNRLNITRELVLLDLPAVDPTLVYYNKRIYLFCGLKNQLPNEKLFIFWSDTYEGPYKPHQMNPVKVTPVGSRPGGNLKIWQDTYYRPAQVSDIYYGHKILINKIISLSPEVFVEHEFCEINPAVFGSEFCGLHTYTTDGNIYVADLKTHRLGLSAFRFRWKLNSRKGRSDA</sequence>
<dbReference type="SUPFAM" id="SSF75005">
    <property type="entry name" value="Arabinanase/levansucrase/invertase"/>
    <property type="match status" value="1"/>
</dbReference>
<dbReference type="InterPro" id="IPR023296">
    <property type="entry name" value="Glyco_hydro_beta-prop_sf"/>
</dbReference>
<protein>
    <recommendedName>
        <fullName evidence="1">Glucosamine inositolphosphorylceramide transferase 1 N-terminal domain-containing protein</fullName>
    </recommendedName>
</protein>
<accession>A0A644ZYU2</accession>
<dbReference type="EMBL" id="VSSQ01011158">
    <property type="protein sequence ID" value="MPM46140.1"/>
    <property type="molecule type" value="Genomic_DNA"/>
</dbReference>
<dbReference type="AlphaFoldDB" id="A0A644ZYU2"/>
<feature type="domain" description="Glucosamine inositolphosphorylceramide transferase 1 N-terminal" evidence="1">
    <location>
        <begin position="91"/>
        <end position="300"/>
    </location>
</feature>
<organism evidence="2">
    <name type="scientific">bioreactor metagenome</name>
    <dbReference type="NCBI Taxonomy" id="1076179"/>
    <lineage>
        <taxon>unclassified sequences</taxon>
        <taxon>metagenomes</taxon>
        <taxon>ecological metagenomes</taxon>
    </lineage>
</organism>
<gene>
    <name evidence="2" type="ORF">SDC9_92838</name>
</gene>
<reference evidence="2" key="1">
    <citation type="submission" date="2019-08" db="EMBL/GenBank/DDBJ databases">
        <authorList>
            <person name="Kucharzyk K."/>
            <person name="Murdoch R.W."/>
            <person name="Higgins S."/>
            <person name="Loffler F."/>
        </authorList>
    </citation>
    <scope>NUCLEOTIDE SEQUENCE</scope>
</reference>
<proteinExistence type="predicted"/>
<evidence type="ECO:0000259" key="1">
    <source>
        <dbReference type="Pfam" id="PF24793"/>
    </source>
</evidence>